<dbReference type="NCBIfam" id="TIGR02778">
    <property type="entry name" value="ligD_pol"/>
    <property type="match status" value="1"/>
</dbReference>
<dbReference type="InterPro" id="IPR033651">
    <property type="entry name" value="PaeLigD_Pol-like"/>
</dbReference>
<keyword evidence="12" id="KW-0067">ATP-binding</keyword>
<dbReference type="GO" id="GO:0006281">
    <property type="term" value="P:DNA repair"/>
    <property type="evidence" value="ECO:0007669"/>
    <property type="project" value="UniProtKB-KW"/>
</dbReference>
<proteinExistence type="predicted"/>
<keyword evidence="3 23" id="KW-0436">Ligase</keyword>
<dbReference type="InterPro" id="IPR014143">
    <property type="entry name" value="NHEJ_ligase_prk"/>
</dbReference>
<dbReference type="GO" id="GO:0046872">
    <property type="term" value="F:metal ion binding"/>
    <property type="evidence" value="ECO:0007669"/>
    <property type="project" value="UniProtKB-KW"/>
</dbReference>
<evidence type="ECO:0000313" key="23">
    <source>
        <dbReference type="EMBL" id="RUQ88024.1"/>
    </source>
</evidence>
<dbReference type="CDD" id="cd04862">
    <property type="entry name" value="PaeLigD_Pol_like"/>
    <property type="match status" value="1"/>
</dbReference>
<sequence length="825" mass="95339">MGLRQYHNKRNFSKTPEPKGQVHKKNKFLFIIQKHAASHLHYDFRIELDGVLKSWAVPKGPCLDPDVKRLAMHVEDHPIEYGTFEGIIPKGEYGGGTVLLWDKGSWKPLDENPEQAYQKGHLRFELDAQKLKGRWDLIRFKTEANAWFLIKYKDGYARLLSDYDITKEEPDSVISNQSIDEIAENYNAVWTRTGFKKINKPRFEKASLELPTAPFPKLISPQLATLVDAPPEGDDWLHEIKLDGYRILAFKEGKHIKLISRNNKDWTAEFLSIANELKKLPLSKLILDGELVFLDEKHRSNFQLLQNSIKENEGAFLYYVFDLLYYDQWDIRSLPLLERKKLLEPLLLNTSPSIRYSDHVIGQGKEMFKCSCQFALEGIISKRVDSPYTPKRSKSWLKIKCVQRQEFVIGGFSPPRGSRAYFGSLYIGIYDNGKFIYCGNVGTGFTETSLDIIYSKLKNLVTAKNPFNINPPGIRTATWVKPVLVVEIEFSEWTSDGRLRHPSFKGLREDKKPEQVTREKEEHIENIATDTPRGKQNHTGLKISNPNKILYKEDHITKGDICEYYSEVCPYILPYIRNRPLTLVRCPTDYKECFYQKHFNKSSAKTLKPMPIKNNNDDGIEEYMYLTDKGGLLGLVQMGVLEIHPWGSTIEHLEYPDIITFDLDPSPELKWSQVVGAAFEIKEYLAELNLKSFIKSTGGKGLHVVIPIKPEHSWDVIKNFSELFARFVEQQSPEKYVSNMAKIKRKGKIFLDYLRNQRNATAIAPYSTRAKLHAPVATPLHWDELTHRINDTLFTIKTLPKRLLALQQDPWEEFWNIKQSLNINL</sequence>
<evidence type="ECO:0000256" key="10">
    <source>
        <dbReference type="ARBA" id="ARBA00022801"/>
    </source>
</evidence>
<evidence type="ECO:0000256" key="17">
    <source>
        <dbReference type="ARBA" id="ARBA00023211"/>
    </source>
</evidence>
<dbReference type="SUPFAM" id="SSF56091">
    <property type="entry name" value="DNA ligase/mRNA capping enzyme, catalytic domain"/>
    <property type="match status" value="1"/>
</dbReference>
<dbReference type="PANTHER" id="PTHR42705">
    <property type="entry name" value="BIFUNCTIONAL NON-HOMOLOGOUS END JOINING PROTEIN LIGD"/>
    <property type="match status" value="1"/>
</dbReference>
<keyword evidence="18" id="KW-0511">Multifunctional enzyme</keyword>
<dbReference type="CDD" id="cd07906">
    <property type="entry name" value="Adenylation_DNA_ligase_LigD_LigC"/>
    <property type="match status" value="1"/>
</dbReference>
<evidence type="ECO:0000256" key="20">
    <source>
        <dbReference type="ARBA" id="ARBA00034003"/>
    </source>
</evidence>
<evidence type="ECO:0000259" key="22">
    <source>
        <dbReference type="PROSITE" id="PS50160"/>
    </source>
</evidence>
<keyword evidence="8" id="KW-0547">Nucleotide-binding</keyword>
<dbReference type="SUPFAM" id="SSF50249">
    <property type="entry name" value="Nucleic acid-binding proteins"/>
    <property type="match status" value="1"/>
</dbReference>
<evidence type="ECO:0000256" key="9">
    <source>
        <dbReference type="ARBA" id="ARBA00022763"/>
    </source>
</evidence>
<keyword evidence="4" id="KW-0808">Transferase</keyword>
<keyword evidence="13" id="KW-0239">DNA-directed DNA polymerase</keyword>
<keyword evidence="17" id="KW-0464">Manganese</keyword>
<dbReference type="InterPro" id="IPR014146">
    <property type="entry name" value="LigD_ligase_dom"/>
</dbReference>
<dbReference type="RefSeq" id="WP_126954002.1">
    <property type="nucleotide sequence ID" value="NZ_RZGR01000015.1"/>
</dbReference>
<evidence type="ECO:0000256" key="14">
    <source>
        <dbReference type="ARBA" id="ARBA00023125"/>
    </source>
</evidence>
<dbReference type="GO" id="GO:0006310">
    <property type="term" value="P:DNA recombination"/>
    <property type="evidence" value="ECO:0007669"/>
    <property type="project" value="UniProtKB-KW"/>
</dbReference>
<evidence type="ECO:0000256" key="21">
    <source>
        <dbReference type="SAM" id="MobiDB-lite"/>
    </source>
</evidence>
<evidence type="ECO:0000256" key="19">
    <source>
        <dbReference type="ARBA" id="ARBA00029943"/>
    </source>
</evidence>
<dbReference type="AlphaFoldDB" id="A0A3S0VAK4"/>
<evidence type="ECO:0000256" key="5">
    <source>
        <dbReference type="ARBA" id="ARBA00022695"/>
    </source>
</evidence>
<dbReference type="GO" id="GO:0003677">
    <property type="term" value="F:DNA binding"/>
    <property type="evidence" value="ECO:0007669"/>
    <property type="project" value="UniProtKB-KW"/>
</dbReference>
<organism evidence="23 24">
    <name type="scientific">Legionella septentrionalis</name>
    <dbReference type="NCBI Taxonomy" id="2498109"/>
    <lineage>
        <taxon>Bacteria</taxon>
        <taxon>Pseudomonadati</taxon>
        <taxon>Pseudomonadota</taxon>
        <taxon>Gammaproteobacteria</taxon>
        <taxon>Legionellales</taxon>
        <taxon>Legionellaceae</taxon>
        <taxon>Legionella</taxon>
    </lineage>
</organism>
<dbReference type="Pfam" id="PF21686">
    <property type="entry name" value="LigD_Prim-Pol"/>
    <property type="match status" value="1"/>
</dbReference>
<dbReference type="Gene3D" id="3.30.470.30">
    <property type="entry name" value="DNA ligase/mRNA capping enzyme"/>
    <property type="match status" value="1"/>
</dbReference>
<name>A0A3S0VAK4_9GAMM</name>
<keyword evidence="14" id="KW-0238">DNA-binding</keyword>
<evidence type="ECO:0000256" key="1">
    <source>
        <dbReference type="ARBA" id="ARBA00001936"/>
    </source>
</evidence>
<dbReference type="GO" id="GO:0004527">
    <property type="term" value="F:exonuclease activity"/>
    <property type="evidence" value="ECO:0007669"/>
    <property type="project" value="UniProtKB-KW"/>
</dbReference>
<keyword evidence="15" id="KW-0233">DNA recombination</keyword>
<dbReference type="GO" id="GO:0003910">
    <property type="term" value="F:DNA ligase (ATP) activity"/>
    <property type="evidence" value="ECO:0007669"/>
    <property type="project" value="UniProtKB-EC"/>
</dbReference>
<keyword evidence="11" id="KW-0269">Exonuclease</keyword>
<dbReference type="Pfam" id="PF01068">
    <property type="entry name" value="DNA_ligase_A_M"/>
    <property type="match status" value="1"/>
</dbReference>
<evidence type="ECO:0000256" key="6">
    <source>
        <dbReference type="ARBA" id="ARBA00022722"/>
    </source>
</evidence>
<dbReference type="InterPro" id="IPR012340">
    <property type="entry name" value="NA-bd_OB-fold"/>
</dbReference>
<dbReference type="CDD" id="cd07971">
    <property type="entry name" value="OBF_DNA_ligase_LigD"/>
    <property type="match status" value="1"/>
</dbReference>
<evidence type="ECO:0000256" key="13">
    <source>
        <dbReference type="ARBA" id="ARBA00022932"/>
    </source>
</evidence>
<evidence type="ECO:0000256" key="8">
    <source>
        <dbReference type="ARBA" id="ARBA00022741"/>
    </source>
</evidence>
<keyword evidence="9" id="KW-0227">DNA damage</keyword>
<dbReference type="Pfam" id="PF13298">
    <property type="entry name" value="LigD_N"/>
    <property type="match status" value="1"/>
</dbReference>
<feature type="compositionally biased region" description="Basic residues" evidence="21">
    <location>
        <begin position="1"/>
        <end position="12"/>
    </location>
</feature>
<reference evidence="23 24" key="1">
    <citation type="submission" date="2018-12" db="EMBL/GenBank/DDBJ databases">
        <title>Legionella sp,whole genome shotgun sequence.</title>
        <authorList>
            <person name="Wu H."/>
        </authorList>
    </citation>
    <scope>NUCLEOTIDE SEQUENCE [LARGE SCALE GENOMIC DNA]</scope>
    <source>
        <strain evidence="24">km714</strain>
    </source>
</reference>
<feature type="region of interest" description="Disordered" evidence="21">
    <location>
        <begin position="1"/>
        <end position="20"/>
    </location>
</feature>
<gene>
    <name evidence="23" type="primary">ligD</name>
    <name evidence="23" type="ORF">EKM59_06120</name>
</gene>
<keyword evidence="7" id="KW-0479">Metal-binding</keyword>
<dbReference type="NCBIfam" id="TIGR02776">
    <property type="entry name" value="NHEJ_ligase_prk"/>
    <property type="match status" value="1"/>
</dbReference>
<evidence type="ECO:0000256" key="12">
    <source>
        <dbReference type="ARBA" id="ARBA00022840"/>
    </source>
</evidence>
<dbReference type="InterPro" id="IPR052171">
    <property type="entry name" value="NHEJ_LigD"/>
</dbReference>
<dbReference type="Gene3D" id="3.30.1490.70">
    <property type="match status" value="1"/>
</dbReference>
<evidence type="ECO:0000256" key="11">
    <source>
        <dbReference type="ARBA" id="ARBA00022839"/>
    </source>
</evidence>
<evidence type="ECO:0000256" key="3">
    <source>
        <dbReference type="ARBA" id="ARBA00022598"/>
    </source>
</evidence>
<dbReference type="Gene3D" id="2.40.50.140">
    <property type="entry name" value="Nucleic acid-binding proteins"/>
    <property type="match status" value="1"/>
</dbReference>
<dbReference type="PROSITE" id="PS50160">
    <property type="entry name" value="DNA_LIGASE_A3"/>
    <property type="match status" value="1"/>
</dbReference>
<dbReference type="InterPro" id="IPR012309">
    <property type="entry name" value="DNA_ligase_ATP-dep_C"/>
</dbReference>
<comment type="catalytic activity">
    <reaction evidence="20">
        <text>ATP + (deoxyribonucleotide)n-3'-hydroxyl + 5'-phospho-(deoxyribonucleotide)m = (deoxyribonucleotide)n+m + AMP + diphosphate.</text>
        <dbReference type="EC" id="6.5.1.1"/>
    </reaction>
</comment>
<dbReference type="NCBIfam" id="TIGR02779">
    <property type="entry name" value="NHEJ_ligase_lig"/>
    <property type="match status" value="1"/>
</dbReference>
<dbReference type="InterPro" id="IPR014145">
    <property type="entry name" value="LigD_pol_dom"/>
</dbReference>
<dbReference type="NCBIfam" id="TIGR02777">
    <property type="entry name" value="LigD_PE_dom"/>
    <property type="match status" value="1"/>
</dbReference>
<evidence type="ECO:0000256" key="7">
    <source>
        <dbReference type="ARBA" id="ARBA00022723"/>
    </source>
</evidence>
<comment type="caution">
    <text evidence="23">The sequence shown here is derived from an EMBL/GenBank/DDBJ whole genome shotgun (WGS) entry which is preliminary data.</text>
</comment>
<dbReference type="EMBL" id="RZGR01000015">
    <property type="protein sequence ID" value="RUQ88024.1"/>
    <property type="molecule type" value="Genomic_DNA"/>
</dbReference>
<dbReference type="GO" id="GO:0005524">
    <property type="term" value="F:ATP binding"/>
    <property type="evidence" value="ECO:0007669"/>
    <property type="project" value="UniProtKB-KW"/>
</dbReference>
<dbReference type="Proteomes" id="UP000288012">
    <property type="component" value="Unassembled WGS sequence"/>
</dbReference>
<keyword evidence="5" id="KW-0548">Nucleotidyltransferase</keyword>
<keyword evidence="16" id="KW-0234">DNA repair</keyword>
<dbReference type="Pfam" id="PF04679">
    <property type="entry name" value="DNA_ligase_A_C"/>
    <property type="match status" value="1"/>
</dbReference>
<dbReference type="PANTHER" id="PTHR42705:SF2">
    <property type="entry name" value="BIFUNCTIONAL NON-HOMOLOGOUS END JOINING PROTEIN LIGD"/>
    <property type="match status" value="1"/>
</dbReference>
<keyword evidence="6" id="KW-0540">Nuclease</keyword>
<feature type="domain" description="ATP-dependent DNA ligase family profile" evidence="22">
    <location>
        <begin position="309"/>
        <end position="400"/>
    </location>
</feature>
<accession>A0A3S0VAK4</accession>
<dbReference type="EC" id="6.5.1.1" evidence="2"/>
<dbReference type="InterPro" id="IPR012310">
    <property type="entry name" value="DNA_ligase_ATP-dep_cent"/>
</dbReference>
<evidence type="ECO:0000256" key="18">
    <source>
        <dbReference type="ARBA" id="ARBA00023268"/>
    </source>
</evidence>
<comment type="cofactor">
    <cofactor evidence="1">
        <name>Mn(2+)</name>
        <dbReference type="ChEBI" id="CHEBI:29035"/>
    </cofactor>
</comment>
<keyword evidence="24" id="KW-1185">Reference proteome</keyword>
<evidence type="ECO:0000256" key="2">
    <source>
        <dbReference type="ARBA" id="ARBA00012727"/>
    </source>
</evidence>
<evidence type="ECO:0000256" key="16">
    <source>
        <dbReference type="ARBA" id="ARBA00023204"/>
    </source>
</evidence>
<dbReference type="GO" id="GO:0003887">
    <property type="term" value="F:DNA-directed DNA polymerase activity"/>
    <property type="evidence" value="ECO:0007669"/>
    <property type="project" value="UniProtKB-KW"/>
</dbReference>
<dbReference type="InterPro" id="IPR014144">
    <property type="entry name" value="LigD_PE_domain"/>
</dbReference>
<evidence type="ECO:0000256" key="15">
    <source>
        <dbReference type="ARBA" id="ARBA00023172"/>
    </source>
</evidence>
<dbReference type="Gene3D" id="3.90.920.10">
    <property type="entry name" value="DNA primase, PRIM domain"/>
    <property type="match status" value="1"/>
</dbReference>
<evidence type="ECO:0000313" key="24">
    <source>
        <dbReference type="Proteomes" id="UP000288012"/>
    </source>
</evidence>
<protein>
    <recommendedName>
        <fullName evidence="2">DNA ligase (ATP)</fullName>
        <ecNumber evidence="2">6.5.1.1</ecNumber>
    </recommendedName>
    <alternativeName>
        <fullName evidence="19">NHEJ DNA polymerase</fullName>
    </alternativeName>
</protein>
<keyword evidence="10" id="KW-0378">Hydrolase</keyword>
<dbReference type="NCBIfam" id="NF004628">
    <property type="entry name" value="PRK05972.1"/>
    <property type="match status" value="1"/>
</dbReference>
<evidence type="ECO:0000256" key="4">
    <source>
        <dbReference type="ARBA" id="ARBA00022679"/>
    </source>
</evidence>